<keyword evidence="11" id="KW-1185">Reference proteome</keyword>
<keyword evidence="6" id="KW-0539">Nucleus</keyword>
<reference evidence="10" key="2">
    <citation type="submission" date="2025-08" db="UniProtKB">
        <authorList>
            <consortium name="Ensembl"/>
        </authorList>
    </citation>
    <scope>IDENTIFICATION</scope>
</reference>
<dbReference type="Pfam" id="PF00096">
    <property type="entry name" value="zf-C2H2"/>
    <property type="match status" value="4"/>
</dbReference>
<proteinExistence type="predicted"/>
<keyword evidence="3" id="KW-0677">Repeat</keyword>
<dbReference type="SUPFAM" id="SSF57667">
    <property type="entry name" value="beta-beta-alpha zinc fingers"/>
    <property type="match status" value="3"/>
</dbReference>
<feature type="domain" description="C2H2-type" evidence="9">
    <location>
        <begin position="400"/>
        <end position="427"/>
    </location>
</feature>
<evidence type="ECO:0000256" key="6">
    <source>
        <dbReference type="ARBA" id="ARBA00023242"/>
    </source>
</evidence>
<keyword evidence="4 7" id="KW-0863">Zinc-finger</keyword>
<reference evidence="10 11" key="1">
    <citation type="submission" date="2020-02" db="EMBL/GenBank/DDBJ databases">
        <title>Esox lucius (northern pike) genome, fEsoLuc1, primary haplotype.</title>
        <authorList>
            <person name="Myers G."/>
            <person name="Karagic N."/>
            <person name="Meyer A."/>
            <person name="Pippel M."/>
            <person name="Reichard M."/>
            <person name="Winkler S."/>
            <person name="Tracey A."/>
            <person name="Sims Y."/>
            <person name="Howe K."/>
            <person name="Rhie A."/>
            <person name="Formenti G."/>
            <person name="Durbin R."/>
            <person name="Fedrigo O."/>
            <person name="Jarvis E.D."/>
        </authorList>
    </citation>
    <scope>NUCLEOTIDE SEQUENCE [LARGE SCALE GENOMIC DNA]</scope>
</reference>
<dbReference type="GeneTree" id="ENSGT01150000286958"/>
<dbReference type="Gene3D" id="3.30.160.60">
    <property type="entry name" value="Classic Zinc Finger"/>
    <property type="match status" value="5"/>
</dbReference>
<dbReference type="Ensembl" id="ENSELUT00000103174.1">
    <property type="protein sequence ID" value="ENSELUP00000093038.1"/>
    <property type="gene ID" value="ENSELUG00000007702.3"/>
</dbReference>
<evidence type="ECO:0000256" key="8">
    <source>
        <dbReference type="SAM" id="MobiDB-lite"/>
    </source>
</evidence>
<dbReference type="PROSITE" id="PS00028">
    <property type="entry name" value="ZINC_FINGER_C2H2_1"/>
    <property type="match status" value="4"/>
</dbReference>
<dbReference type="GO" id="GO:0000981">
    <property type="term" value="F:DNA-binding transcription factor activity, RNA polymerase II-specific"/>
    <property type="evidence" value="ECO:0007669"/>
    <property type="project" value="TreeGrafter"/>
</dbReference>
<feature type="domain" description="C2H2-type" evidence="9">
    <location>
        <begin position="428"/>
        <end position="455"/>
    </location>
</feature>
<dbReference type="PROSITE" id="PS50157">
    <property type="entry name" value="ZINC_FINGER_C2H2_2"/>
    <property type="match status" value="4"/>
</dbReference>
<dbReference type="AlphaFoldDB" id="A0AAY5KV39"/>
<feature type="compositionally biased region" description="Basic residues" evidence="8">
    <location>
        <begin position="333"/>
        <end position="348"/>
    </location>
</feature>
<comment type="subcellular location">
    <subcellularLocation>
        <location evidence="1">Nucleus</location>
    </subcellularLocation>
</comment>
<dbReference type="GO" id="GO:0005634">
    <property type="term" value="C:nucleus"/>
    <property type="evidence" value="ECO:0007669"/>
    <property type="project" value="UniProtKB-SubCell"/>
</dbReference>
<dbReference type="GO" id="GO:0008270">
    <property type="term" value="F:zinc ion binding"/>
    <property type="evidence" value="ECO:0007669"/>
    <property type="project" value="UniProtKB-KW"/>
</dbReference>
<dbReference type="FunFam" id="3.30.160.60:FF:000478">
    <property type="entry name" value="Zinc finger protein 133"/>
    <property type="match status" value="1"/>
</dbReference>
<evidence type="ECO:0000256" key="7">
    <source>
        <dbReference type="PROSITE-ProRule" id="PRU00042"/>
    </source>
</evidence>
<gene>
    <name evidence="10" type="primary">ZKSCAN1</name>
</gene>
<evidence type="ECO:0000256" key="4">
    <source>
        <dbReference type="ARBA" id="ARBA00022771"/>
    </source>
</evidence>
<accession>A0AAY5KV39</accession>
<dbReference type="InterPro" id="IPR036236">
    <property type="entry name" value="Znf_C2H2_sf"/>
</dbReference>
<evidence type="ECO:0000259" key="9">
    <source>
        <dbReference type="PROSITE" id="PS50157"/>
    </source>
</evidence>
<dbReference type="PANTHER" id="PTHR23226">
    <property type="entry name" value="ZINC FINGER AND SCAN DOMAIN-CONTAINING"/>
    <property type="match status" value="1"/>
</dbReference>
<feature type="region of interest" description="Disordered" evidence="8">
    <location>
        <begin position="271"/>
        <end position="354"/>
    </location>
</feature>
<evidence type="ECO:0000256" key="5">
    <source>
        <dbReference type="ARBA" id="ARBA00022833"/>
    </source>
</evidence>
<evidence type="ECO:0000256" key="1">
    <source>
        <dbReference type="ARBA" id="ARBA00004123"/>
    </source>
</evidence>
<feature type="compositionally biased region" description="Basic and acidic residues" evidence="8">
    <location>
        <begin position="71"/>
        <end position="98"/>
    </location>
</feature>
<name>A0AAY5KV39_ESOLU</name>
<organism evidence="10 11">
    <name type="scientific">Esox lucius</name>
    <name type="common">Northern pike</name>
    <dbReference type="NCBI Taxonomy" id="8010"/>
    <lineage>
        <taxon>Eukaryota</taxon>
        <taxon>Metazoa</taxon>
        <taxon>Chordata</taxon>
        <taxon>Craniata</taxon>
        <taxon>Vertebrata</taxon>
        <taxon>Euteleostomi</taxon>
        <taxon>Actinopterygii</taxon>
        <taxon>Neopterygii</taxon>
        <taxon>Teleostei</taxon>
        <taxon>Protacanthopterygii</taxon>
        <taxon>Esociformes</taxon>
        <taxon>Esocidae</taxon>
        <taxon>Esox</taxon>
    </lineage>
</organism>
<dbReference type="InterPro" id="IPR013087">
    <property type="entry name" value="Znf_C2H2_type"/>
</dbReference>
<dbReference type="SMART" id="SM00355">
    <property type="entry name" value="ZnF_C2H2"/>
    <property type="match status" value="4"/>
</dbReference>
<keyword evidence="5" id="KW-0862">Zinc</keyword>
<dbReference type="PANTHER" id="PTHR23226:SF416">
    <property type="entry name" value="FI01424P"/>
    <property type="match status" value="1"/>
</dbReference>
<reference evidence="10" key="3">
    <citation type="submission" date="2025-09" db="UniProtKB">
        <authorList>
            <consortium name="Ensembl"/>
        </authorList>
    </citation>
    <scope>IDENTIFICATION</scope>
</reference>
<dbReference type="Proteomes" id="UP000265140">
    <property type="component" value="Chromosome 24"/>
</dbReference>
<dbReference type="FunFam" id="3.30.160.60:FF:002343">
    <property type="entry name" value="Zinc finger protein 33A"/>
    <property type="match status" value="2"/>
</dbReference>
<feature type="region of interest" description="Disordered" evidence="8">
    <location>
        <begin position="224"/>
        <end position="258"/>
    </location>
</feature>
<evidence type="ECO:0000256" key="2">
    <source>
        <dbReference type="ARBA" id="ARBA00022723"/>
    </source>
</evidence>
<sequence length="505" mass="57826">MSKLQQFRVFLNNYLTAASVEIFGAVEKTVVEYPDIGGNDRIILEIEQNTKTIDSLGVSVSEEEVPPEQQLCEKEWRPSLREEVPQSTQVKEEQEKPRTGQGDGQLQGLLETKQSISTPYFGNSEREQKSILAECPNLSRLKMLKLHFFHKFLNERLMVSAAVEIFGAVDRMLAEYQEENNRLQSLLRISPKVKLHTVDSLQVSLSVSEEEIFPELQLCEQEWSPSLGEEDPEPPQIKEEQEELRTSKEEEQDQGVELDILKFKFTPSSVKNECDQEDPLWSLTPPSTQTVENREADLPQRTSGTVTNLKSPNTPSDPEQRDSSPPMNSNPPLKKRGSKHTMSRKPHHCRDWFRQKGDRTHHKLTHTEEKLFHCGDCGKTFSKKGNLTKHKRTHTGEKPFSCVNCEKSFSRNWNLTKHKLTHTGEKPFNCSECGKSFSRKGHLTRHELMHTGEKLFSCDDCGKSFSQMCHLNRHKLTHTGEKSLSCRDYGKGFTHSRTLDIHIGD</sequence>
<dbReference type="FunFam" id="3.30.160.60:FF:000358">
    <property type="entry name" value="zinc finger protein 24"/>
    <property type="match status" value="1"/>
</dbReference>
<feature type="compositionally biased region" description="Polar residues" evidence="8">
    <location>
        <begin position="300"/>
        <end position="331"/>
    </location>
</feature>
<feature type="region of interest" description="Disordered" evidence="8">
    <location>
        <begin position="64"/>
        <end position="108"/>
    </location>
</feature>
<protein>
    <recommendedName>
        <fullName evidence="9">C2H2-type domain-containing protein</fullName>
    </recommendedName>
</protein>
<feature type="compositionally biased region" description="Basic and acidic residues" evidence="8">
    <location>
        <begin position="236"/>
        <end position="249"/>
    </location>
</feature>
<feature type="domain" description="C2H2-type" evidence="9">
    <location>
        <begin position="372"/>
        <end position="399"/>
    </location>
</feature>
<evidence type="ECO:0000256" key="3">
    <source>
        <dbReference type="ARBA" id="ARBA00022737"/>
    </source>
</evidence>
<evidence type="ECO:0000313" key="10">
    <source>
        <dbReference type="Ensembl" id="ENSELUP00000093038.1"/>
    </source>
</evidence>
<feature type="domain" description="C2H2-type" evidence="9">
    <location>
        <begin position="456"/>
        <end position="483"/>
    </location>
</feature>
<evidence type="ECO:0000313" key="11">
    <source>
        <dbReference type="Proteomes" id="UP000265140"/>
    </source>
</evidence>
<dbReference type="GO" id="GO:0000978">
    <property type="term" value="F:RNA polymerase II cis-regulatory region sequence-specific DNA binding"/>
    <property type="evidence" value="ECO:0007669"/>
    <property type="project" value="TreeGrafter"/>
</dbReference>
<keyword evidence="2" id="KW-0479">Metal-binding</keyword>